<dbReference type="RefSeq" id="WP_189579765.1">
    <property type="nucleotide sequence ID" value="NZ_BMYV01000001.1"/>
</dbReference>
<evidence type="ECO:0000256" key="5">
    <source>
        <dbReference type="ARBA" id="ARBA00022825"/>
    </source>
</evidence>
<dbReference type="NCBIfam" id="TIGR00706">
    <property type="entry name" value="SppA_dom"/>
    <property type="match status" value="1"/>
</dbReference>
<comment type="subcellular location">
    <subcellularLocation>
        <location evidence="1">Membrane</location>
    </subcellularLocation>
</comment>
<dbReference type="GO" id="GO:0008236">
    <property type="term" value="F:serine-type peptidase activity"/>
    <property type="evidence" value="ECO:0007669"/>
    <property type="project" value="UniProtKB-KW"/>
</dbReference>
<dbReference type="SUPFAM" id="SSF52096">
    <property type="entry name" value="ClpP/crotonase"/>
    <property type="match status" value="2"/>
</dbReference>
<dbReference type="InterPro" id="IPR047217">
    <property type="entry name" value="S49_SppA_67K_type_N"/>
</dbReference>
<evidence type="ECO:0000256" key="7">
    <source>
        <dbReference type="PIRSR" id="PIRSR001217-1"/>
    </source>
</evidence>
<accession>A0A918KAC9</accession>
<dbReference type="Gene3D" id="3.90.226.10">
    <property type="entry name" value="2-enoyl-CoA Hydratase, Chain A, domain 1"/>
    <property type="match status" value="2"/>
</dbReference>
<dbReference type="Gene3D" id="6.20.330.10">
    <property type="match status" value="1"/>
</dbReference>
<keyword evidence="11" id="KW-1185">Reference proteome</keyword>
<dbReference type="PANTHER" id="PTHR33209:SF1">
    <property type="entry name" value="PEPTIDASE S49 DOMAIN-CONTAINING PROTEIN"/>
    <property type="match status" value="1"/>
</dbReference>
<dbReference type="GO" id="GO:0006465">
    <property type="term" value="P:signal peptide processing"/>
    <property type="evidence" value="ECO:0007669"/>
    <property type="project" value="InterPro"/>
</dbReference>
<feature type="active site" description="Nucleophile" evidence="7">
    <location>
        <position position="380"/>
    </location>
</feature>
<feature type="domain" description="Peptidase S49" evidence="9">
    <location>
        <begin position="115"/>
        <end position="266"/>
    </location>
</feature>
<evidence type="ECO:0000256" key="2">
    <source>
        <dbReference type="ARBA" id="ARBA00008683"/>
    </source>
</evidence>
<evidence type="ECO:0000313" key="10">
    <source>
        <dbReference type="EMBL" id="GGX55840.1"/>
    </source>
</evidence>
<dbReference type="CDD" id="cd07018">
    <property type="entry name" value="S49_SppA_67K_type"/>
    <property type="match status" value="1"/>
</dbReference>
<keyword evidence="6 8" id="KW-0472">Membrane</keyword>
<name>A0A918KAC9_9PROT</name>
<keyword evidence="8" id="KW-1133">Transmembrane helix</keyword>
<dbReference type="InterPro" id="IPR029045">
    <property type="entry name" value="ClpP/crotonase-like_dom_sf"/>
</dbReference>
<dbReference type="PIRSF" id="PIRSF001217">
    <property type="entry name" value="Protease_4_SppA"/>
    <property type="match status" value="1"/>
</dbReference>
<organism evidence="10 11">
    <name type="scientific">Litorimonas cladophorae</name>
    <dbReference type="NCBI Taxonomy" id="1220491"/>
    <lineage>
        <taxon>Bacteria</taxon>
        <taxon>Pseudomonadati</taxon>
        <taxon>Pseudomonadota</taxon>
        <taxon>Alphaproteobacteria</taxon>
        <taxon>Maricaulales</taxon>
        <taxon>Robiginitomaculaceae</taxon>
    </lineage>
</organism>
<dbReference type="GO" id="GO:0016020">
    <property type="term" value="C:membrane"/>
    <property type="evidence" value="ECO:0007669"/>
    <property type="project" value="UniProtKB-SubCell"/>
</dbReference>
<gene>
    <name evidence="10" type="ORF">GCM10011309_00640</name>
</gene>
<keyword evidence="4" id="KW-0378">Hydrolase</keyword>
<comment type="similarity">
    <text evidence="2">Belongs to the peptidase S49 family.</text>
</comment>
<keyword evidence="3 10" id="KW-0645">Protease</keyword>
<reference evidence="10 11" key="1">
    <citation type="journal article" date="2014" name="Int. J. Syst. Evol. Microbiol.">
        <title>Complete genome sequence of Corynebacterium casei LMG S-19264T (=DSM 44701T), isolated from a smear-ripened cheese.</title>
        <authorList>
            <consortium name="US DOE Joint Genome Institute (JGI-PGF)"/>
            <person name="Walter F."/>
            <person name="Albersmeier A."/>
            <person name="Kalinowski J."/>
            <person name="Ruckert C."/>
        </authorList>
    </citation>
    <scope>NUCLEOTIDE SEQUENCE [LARGE SCALE GENOMIC DNA]</scope>
    <source>
        <strain evidence="10 11">KCTC 23968</strain>
    </source>
</reference>
<dbReference type="InterPro" id="IPR002142">
    <property type="entry name" value="Peptidase_S49"/>
</dbReference>
<dbReference type="InterPro" id="IPR004635">
    <property type="entry name" value="Pept_S49_SppA"/>
</dbReference>
<dbReference type="PANTHER" id="PTHR33209">
    <property type="entry name" value="PROTEASE 4"/>
    <property type="match status" value="1"/>
</dbReference>
<dbReference type="AlphaFoldDB" id="A0A918KAC9"/>
<evidence type="ECO:0000256" key="4">
    <source>
        <dbReference type="ARBA" id="ARBA00022801"/>
    </source>
</evidence>
<feature type="transmembrane region" description="Helical" evidence="8">
    <location>
        <begin position="12"/>
        <end position="35"/>
    </location>
</feature>
<sequence>MRQFFITVAGTIAGIFGFFVLLIVIFMFFGLLGSLGSINQKTPDRVLTMDLRQPFIDHSVGESLFGGNPKSVVDTVYALHRAKDDDSVKGVFIRAENFGMAPASAEELRLALLDFKESGKFVIAHAQGFEGTSPMSYQAVSAADEIWMQDTTGFAVSGMRSETEFLGGVMEKFDADPEFFQFHEYKNAVNSYTEKDFTPAHREATTSYLTSIFDNAVAQIAEDREMSVASITDVLMTSPHSAEDAMAAGMVDKLGQLAEAKDYVRKKTGNDKIAFLSLSDYGPGTTKGESTIAFIGGQGAVLPGQSSGGSLFGGGISMGGDTVSDGFDAALKDKKVKAIVFRVSSPGGSPAASDQILAAADRARDAGKPVVISMGQYAASGGYYVAAHADHIVALPQTITGSIGVFGGKVALEGTFAKVGYNIEGITVGGEFAGAYSADTPFSPSQSEAYRGQLQDIYDDFTQRVANGRDLPLERVQEIAKGRVWTGAQAKEIGLVDELGGIMTAINAAKKLAEIDADEDVRIKIFPRQKTVEEQIEDLFTGSAQVAEDVKILREITALPEVQAALRARNSARFGQEMKADIPELR</sequence>
<evidence type="ECO:0000259" key="9">
    <source>
        <dbReference type="Pfam" id="PF01343"/>
    </source>
</evidence>
<feature type="active site" description="Proton donor/acceptor" evidence="7">
    <location>
        <position position="186"/>
    </location>
</feature>
<evidence type="ECO:0000313" key="11">
    <source>
        <dbReference type="Proteomes" id="UP000600865"/>
    </source>
</evidence>
<evidence type="ECO:0000256" key="3">
    <source>
        <dbReference type="ARBA" id="ARBA00022670"/>
    </source>
</evidence>
<dbReference type="CDD" id="cd07023">
    <property type="entry name" value="S49_Sppa_N_C"/>
    <property type="match status" value="1"/>
</dbReference>
<proteinExistence type="inferred from homology"/>
<dbReference type="Pfam" id="PF01343">
    <property type="entry name" value="Peptidase_S49"/>
    <property type="match status" value="2"/>
</dbReference>
<comment type="caution">
    <text evidence="10">The sequence shown here is derived from an EMBL/GenBank/DDBJ whole genome shotgun (WGS) entry which is preliminary data.</text>
</comment>
<protein>
    <submittedName>
        <fullName evidence="10">Protease</fullName>
    </submittedName>
</protein>
<feature type="domain" description="Peptidase S49" evidence="9">
    <location>
        <begin position="363"/>
        <end position="515"/>
    </location>
</feature>
<dbReference type="EMBL" id="BMYV01000001">
    <property type="protein sequence ID" value="GGX55840.1"/>
    <property type="molecule type" value="Genomic_DNA"/>
</dbReference>
<evidence type="ECO:0000256" key="8">
    <source>
        <dbReference type="SAM" id="Phobius"/>
    </source>
</evidence>
<dbReference type="InterPro" id="IPR047272">
    <property type="entry name" value="S49_SppA_C"/>
</dbReference>
<dbReference type="InterPro" id="IPR004634">
    <property type="entry name" value="Pept_S49_pIV"/>
</dbReference>
<keyword evidence="8" id="KW-0812">Transmembrane</keyword>
<evidence type="ECO:0000256" key="6">
    <source>
        <dbReference type="ARBA" id="ARBA00023136"/>
    </source>
</evidence>
<keyword evidence="5" id="KW-0720">Serine protease</keyword>
<dbReference type="Proteomes" id="UP000600865">
    <property type="component" value="Unassembled WGS sequence"/>
</dbReference>
<evidence type="ECO:0000256" key="1">
    <source>
        <dbReference type="ARBA" id="ARBA00004370"/>
    </source>
</evidence>